<dbReference type="OrthoDB" id="289038at2759"/>
<dbReference type="InterPro" id="IPR028889">
    <property type="entry name" value="USP"/>
</dbReference>
<dbReference type="GO" id="GO:0016579">
    <property type="term" value="P:protein deubiquitination"/>
    <property type="evidence" value="ECO:0007669"/>
    <property type="project" value="InterPro"/>
</dbReference>
<dbReference type="InterPro" id="IPR050164">
    <property type="entry name" value="Peptidase_C19"/>
</dbReference>
<evidence type="ECO:0000256" key="3">
    <source>
        <dbReference type="ARBA" id="ARBA00012759"/>
    </source>
</evidence>
<dbReference type="PANTHER" id="PTHR24006:SF758">
    <property type="entry name" value="UBIQUITIN CARBOXYL-TERMINAL HYDROLASE 36"/>
    <property type="match status" value="1"/>
</dbReference>
<dbReference type="EC" id="3.4.19.12" evidence="3"/>
<evidence type="ECO:0000256" key="6">
    <source>
        <dbReference type="ARBA" id="ARBA00022801"/>
    </source>
</evidence>
<evidence type="ECO:0000313" key="12">
    <source>
        <dbReference type="Proteomes" id="UP000277300"/>
    </source>
</evidence>
<evidence type="ECO:0000313" key="11">
    <source>
        <dbReference type="EMBL" id="RLN54149.1"/>
    </source>
</evidence>
<evidence type="ECO:0000256" key="7">
    <source>
        <dbReference type="ARBA" id="ARBA00022807"/>
    </source>
</evidence>
<feature type="domain" description="USP" evidence="9">
    <location>
        <begin position="1"/>
        <end position="258"/>
    </location>
</feature>
<dbReference type="InterPro" id="IPR038765">
    <property type="entry name" value="Papain-like_cys_pep_sf"/>
</dbReference>
<dbReference type="GO" id="GO:0005634">
    <property type="term" value="C:nucleus"/>
    <property type="evidence" value="ECO:0007669"/>
    <property type="project" value="TreeGrafter"/>
</dbReference>
<comment type="similarity">
    <text evidence="2">Belongs to the peptidase C19 family.</text>
</comment>
<evidence type="ECO:0000256" key="2">
    <source>
        <dbReference type="ARBA" id="ARBA00009085"/>
    </source>
</evidence>
<keyword evidence="6" id="KW-0378">Hydrolase</keyword>
<protein>
    <recommendedName>
        <fullName evidence="3">ubiquitinyl hydrolase 1</fullName>
        <ecNumber evidence="3">3.4.19.12</ecNumber>
    </recommendedName>
</protein>
<dbReference type="Proteomes" id="UP000277300">
    <property type="component" value="Unassembled WGS sequence"/>
</dbReference>
<evidence type="ECO:0000256" key="1">
    <source>
        <dbReference type="ARBA" id="ARBA00000707"/>
    </source>
</evidence>
<organism evidence="11 12">
    <name type="scientific">Phytophthora kernoviae</name>
    <dbReference type="NCBI Taxonomy" id="325452"/>
    <lineage>
        <taxon>Eukaryota</taxon>
        <taxon>Sar</taxon>
        <taxon>Stramenopiles</taxon>
        <taxon>Oomycota</taxon>
        <taxon>Peronosporomycetes</taxon>
        <taxon>Peronosporales</taxon>
        <taxon>Peronosporaceae</taxon>
        <taxon>Phytophthora</taxon>
    </lineage>
</organism>
<dbReference type="PROSITE" id="PS50235">
    <property type="entry name" value="USP_3"/>
    <property type="match status" value="1"/>
</dbReference>
<comment type="caution">
    <text evidence="11">The sequence shown here is derived from an EMBL/GenBank/DDBJ whole genome shotgun (WGS) entry which is preliminary data.</text>
</comment>
<evidence type="ECO:0000256" key="4">
    <source>
        <dbReference type="ARBA" id="ARBA00022670"/>
    </source>
</evidence>
<dbReference type="PROSITE" id="PS00973">
    <property type="entry name" value="USP_2"/>
    <property type="match status" value="1"/>
</dbReference>
<gene>
    <name evidence="10" type="ORF">BBJ29_008861</name>
    <name evidence="11" type="ORF">BBP00_00009049</name>
</gene>
<dbReference type="InterPro" id="IPR018200">
    <property type="entry name" value="USP_CS"/>
</dbReference>
<dbReference type="InterPro" id="IPR001394">
    <property type="entry name" value="Peptidase_C19_UCH"/>
</dbReference>
<keyword evidence="4" id="KW-0645">Protease</keyword>
<dbReference type="Gene3D" id="3.90.70.10">
    <property type="entry name" value="Cysteine proteinases"/>
    <property type="match status" value="1"/>
</dbReference>
<proteinExistence type="inferred from homology"/>
<keyword evidence="8" id="KW-0812">Transmembrane</keyword>
<evidence type="ECO:0000313" key="13">
    <source>
        <dbReference type="Proteomes" id="UP000284657"/>
    </source>
</evidence>
<keyword evidence="8" id="KW-1133">Transmembrane helix</keyword>
<evidence type="ECO:0000256" key="8">
    <source>
        <dbReference type="SAM" id="Phobius"/>
    </source>
</evidence>
<sequence>MDGESTDVHVQMDADEFFSLLLDRVEMFIRPQASTTVEDGEYVKGAVGKDFMDRCFGGVLVNQILTQQGNLSEREEKFFALSVEVSKKRRLTESLALYVEGESLEGENAYFCERVQRKVSATKRVCIKRLPQTLVCHLKRFEFDYSTMEKMKINDYLEFPTELDMYPYTSEALASTDKIKHNGANHQDKSIMYDLVGVVVHSGTSDTGHYYSFIKDRRETKNQRWLEFNDEVVREFDVDTMGDECFGGEEVAQTWDPINGAYTPVVQSLVAHIMRENVRYESVVNAFDPAILKHQAAEEDTDAEQSLLAFFRELLNLFYDREANLAIRDPVSVLQEIFKSDAEFHDHIDWIPNWLVNYLDANGAIREQMKVQVVAEDSEPMDEKAAVAKEAQTLFIEMENAFGIVAVELFSFAIVIFIISEA</sequence>
<dbReference type="EMBL" id="MBDO02000543">
    <property type="protein sequence ID" value="RLN54149.1"/>
    <property type="molecule type" value="Genomic_DNA"/>
</dbReference>
<dbReference type="GO" id="GO:0006508">
    <property type="term" value="P:proteolysis"/>
    <property type="evidence" value="ECO:0007669"/>
    <property type="project" value="UniProtKB-KW"/>
</dbReference>
<dbReference type="EMBL" id="MBAD02002135">
    <property type="protein sequence ID" value="RLN49576.1"/>
    <property type="molecule type" value="Genomic_DNA"/>
</dbReference>
<dbReference type="SUPFAM" id="SSF54001">
    <property type="entry name" value="Cysteine proteinases"/>
    <property type="match status" value="1"/>
</dbReference>
<dbReference type="Pfam" id="PF00443">
    <property type="entry name" value="UCH"/>
    <property type="match status" value="1"/>
</dbReference>
<keyword evidence="8" id="KW-0472">Membrane</keyword>
<reference evidence="12 13" key="1">
    <citation type="submission" date="2018-07" db="EMBL/GenBank/DDBJ databases">
        <title>Genome sequencing of oomycete isolates from Chile give support for New Zealand origin for Phytophthora kernoviae and make available the first Nothophytophthora sp. genome.</title>
        <authorList>
            <person name="Studholme D.J."/>
            <person name="Sanfuentes E."/>
            <person name="Panda P."/>
            <person name="Hill R."/>
            <person name="Sambles C."/>
            <person name="Grant M."/>
            <person name="Williams N.M."/>
            <person name="Mcdougal R.L."/>
        </authorList>
    </citation>
    <scope>NUCLEOTIDE SEQUENCE [LARGE SCALE GENOMIC DNA]</scope>
    <source>
        <strain evidence="11">Chile6</strain>
        <strain evidence="10">Chile7</strain>
    </source>
</reference>
<evidence type="ECO:0000313" key="10">
    <source>
        <dbReference type="EMBL" id="RLN49576.1"/>
    </source>
</evidence>
<dbReference type="PANTHER" id="PTHR24006">
    <property type="entry name" value="UBIQUITIN CARBOXYL-TERMINAL HYDROLASE"/>
    <property type="match status" value="1"/>
</dbReference>
<dbReference type="Proteomes" id="UP000284657">
    <property type="component" value="Unassembled WGS sequence"/>
</dbReference>
<dbReference type="GO" id="GO:0004843">
    <property type="term" value="F:cysteine-type deubiquitinase activity"/>
    <property type="evidence" value="ECO:0007669"/>
    <property type="project" value="UniProtKB-EC"/>
</dbReference>
<keyword evidence="7" id="KW-0788">Thiol protease</keyword>
<dbReference type="GO" id="GO:0005829">
    <property type="term" value="C:cytosol"/>
    <property type="evidence" value="ECO:0007669"/>
    <property type="project" value="TreeGrafter"/>
</dbReference>
<feature type="transmembrane region" description="Helical" evidence="8">
    <location>
        <begin position="401"/>
        <end position="419"/>
    </location>
</feature>
<evidence type="ECO:0000259" key="9">
    <source>
        <dbReference type="PROSITE" id="PS50235"/>
    </source>
</evidence>
<name>A0A3F2RDR8_9STRA</name>
<comment type="catalytic activity">
    <reaction evidence="1">
        <text>Thiol-dependent hydrolysis of ester, thioester, amide, peptide and isopeptide bonds formed by the C-terminal Gly of ubiquitin (a 76-residue protein attached to proteins as an intracellular targeting signal).</text>
        <dbReference type="EC" id="3.4.19.12"/>
    </reaction>
</comment>
<keyword evidence="5" id="KW-0833">Ubl conjugation pathway</keyword>
<dbReference type="AlphaFoldDB" id="A0A3F2RDR8"/>
<evidence type="ECO:0000256" key="5">
    <source>
        <dbReference type="ARBA" id="ARBA00022786"/>
    </source>
</evidence>
<accession>A0A3F2RDR8</accession>